<dbReference type="KEGG" id="deo:CAY53_08925"/>
<evidence type="ECO:0000313" key="3">
    <source>
        <dbReference type="Proteomes" id="UP000239867"/>
    </source>
</evidence>
<evidence type="ECO:0008006" key="4">
    <source>
        <dbReference type="Google" id="ProtNLM"/>
    </source>
</evidence>
<dbReference type="AlphaFoldDB" id="A0A2L1GPF8"/>
<dbReference type="EMBL" id="CP021255">
    <property type="protein sequence ID" value="AVD71575.1"/>
    <property type="molecule type" value="Genomic_DNA"/>
</dbReference>
<keyword evidence="1" id="KW-1133">Transmembrane helix</keyword>
<dbReference type="Proteomes" id="UP000239867">
    <property type="component" value="Chromosome"/>
</dbReference>
<keyword evidence="1" id="KW-0812">Transmembrane</keyword>
<dbReference type="OrthoDB" id="5458521at2"/>
<keyword evidence="3" id="KW-1185">Reference proteome</keyword>
<feature type="transmembrane region" description="Helical" evidence="1">
    <location>
        <begin position="77"/>
        <end position="95"/>
    </location>
</feature>
<evidence type="ECO:0000313" key="2">
    <source>
        <dbReference type="EMBL" id="AVD71575.1"/>
    </source>
</evidence>
<gene>
    <name evidence="2" type="ORF">CAY53_08925</name>
</gene>
<keyword evidence="1" id="KW-0472">Membrane</keyword>
<reference evidence="2 3" key="1">
    <citation type="journal article" date="2018" name="MBio">
        <title>Insights into the evolution of host association through the isolation and characterization of a novel human periodontal pathobiont, Desulfobulbus oralis.</title>
        <authorList>
            <person name="Cross K.L."/>
            <person name="Chirania P."/>
            <person name="Xiong W."/>
            <person name="Beall C.J."/>
            <person name="Elkins J.G."/>
            <person name="Giannone R.J."/>
            <person name="Griffen A.L."/>
            <person name="Guss A.M."/>
            <person name="Hettich R.L."/>
            <person name="Joshi S.S."/>
            <person name="Mokrzan E.M."/>
            <person name="Martin R.K."/>
            <person name="Zhulin I.B."/>
            <person name="Leys E.J."/>
            <person name="Podar M."/>
        </authorList>
    </citation>
    <scope>NUCLEOTIDE SEQUENCE [LARGE SCALE GENOMIC DNA]</scope>
    <source>
        <strain evidence="2 3">ORNL</strain>
    </source>
</reference>
<accession>A0A2L1GPF8</accession>
<name>A0A2L1GPF8_9BACT</name>
<evidence type="ECO:0000256" key="1">
    <source>
        <dbReference type="SAM" id="Phobius"/>
    </source>
</evidence>
<proteinExistence type="predicted"/>
<organism evidence="2 3">
    <name type="scientific">Desulfobulbus oralis</name>
    <dbReference type="NCBI Taxonomy" id="1986146"/>
    <lineage>
        <taxon>Bacteria</taxon>
        <taxon>Pseudomonadati</taxon>
        <taxon>Thermodesulfobacteriota</taxon>
        <taxon>Desulfobulbia</taxon>
        <taxon>Desulfobulbales</taxon>
        <taxon>Desulfobulbaceae</taxon>
        <taxon>Desulfobulbus</taxon>
    </lineage>
</organism>
<sequence>MIKKQSKAEISEEMQRIIERAQELIDATADEVDDKVKSARNALIRGLDNARNESGRFYERAVDRASEVDEYIRDRPYYAMAGVFITGLFMGWLMSRR</sequence>
<protein>
    <recommendedName>
        <fullName evidence="4">DUF883 domain-containing protein</fullName>
    </recommendedName>
</protein>
<dbReference type="RefSeq" id="WP_104936822.1">
    <property type="nucleotide sequence ID" value="NZ_CP021255.1"/>
</dbReference>